<comment type="caution">
    <text evidence="4">The sequence shown here is derived from an EMBL/GenBank/DDBJ whole genome shotgun (WGS) entry which is preliminary data.</text>
</comment>
<dbReference type="RefSeq" id="WP_344272480.1">
    <property type="nucleotide sequence ID" value="NZ_BAAAKV010000011.1"/>
</dbReference>
<evidence type="ECO:0000313" key="4">
    <source>
        <dbReference type="EMBL" id="GAA1161240.1"/>
    </source>
</evidence>
<feature type="compositionally biased region" description="Basic and acidic residues" evidence="1">
    <location>
        <begin position="104"/>
        <end position="145"/>
    </location>
</feature>
<feature type="compositionally biased region" description="Basic and acidic residues" evidence="1">
    <location>
        <begin position="284"/>
        <end position="293"/>
    </location>
</feature>
<dbReference type="Gene3D" id="2.80.10.50">
    <property type="match status" value="2"/>
</dbReference>
<feature type="compositionally biased region" description="Low complexity" evidence="1">
    <location>
        <begin position="15"/>
        <end position="37"/>
    </location>
</feature>
<proteinExistence type="predicted"/>
<feature type="compositionally biased region" description="Gly residues" evidence="1">
    <location>
        <begin position="48"/>
        <end position="67"/>
    </location>
</feature>
<evidence type="ECO:0000256" key="2">
    <source>
        <dbReference type="SAM" id="Phobius"/>
    </source>
</evidence>
<evidence type="ECO:0000259" key="3">
    <source>
        <dbReference type="Pfam" id="PF00652"/>
    </source>
</evidence>
<keyword evidence="2" id="KW-1133">Transmembrane helix</keyword>
<feature type="region of interest" description="Disordered" evidence="1">
    <location>
        <begin position="231"/>
        <end position="263"/>
    </location>
</feature>
<organism evidence="4 5">
    <name type="scientific">Streptomyces hebeiensis</name>
    <dbReference type="NCBI Taxonomy" id="229486"/>
    <lineage>
        <taxon>Bacteria</taxon>
        <taxon>Bacillati</taxon>
        <taxon>Actinomycetota</taxon>
        <taxon>Actinomycetes</taxon>
        <taxon>Kitasatosporales</taxon>
        <taxon>Streptomycetaceae</taxon>
        <taxon>Streptomyces</taxon>
    </lineage>
</organism>
<keyword evidence="2" id="KW-0472">Membrane</keyword>
<feature type="compositionally biased region" description="Polar residues" evidence="1">
    <location>
        <begin position="68"/>
        <end position="78"/>
    </location>
</feature>
<dbReference type="Proteomes" id="UP001501371">
    <property type="component" value="Unassembled WGS sequence"/>
</dbReference>
<feature type="region of interest" description="Disordered" evidence="1">
    <location>
        <begin position="283"/>
        <end position="368"/>
    </location>
</feature>
<protein>
    <recommendedName>
        <fullName evidence="3">Ricin B lectin domain-containing protein</fullName>
    </recommendedName>
</protein>
<feature type="transmembrane region" description="Helical" evidence="2">
    <location>
        <begin position="263"/>
        <end position="283"/>
    </location>
</feature>
<feature type="compositionally biased region" description="Basic and acidic residues" evidence="1">
    <location>
        <begin position="353"/>
        <end position="368"/>
    </location>
</feature>
<keyword evidence="5" id="KW-1185">Reference proteome</keyword>
<feature type="domain" description="Ricin B lectin" evidence="3">
    <location>
        <begin position="390"/>
        <end position="527"/>
    </location>
</feature>
<accession>A0ABN1URK1</accession>
<dbReference type="PROSITE" id="PS50231">
    <property type="entry name" value="RICIN_B_LECTIN"/>
    <property type="match status" value="1"/>
</dbReference>
<dbReference type="Pfam" id="PF00652">
    <property type="entry name" value="Ricin_B_lectin"/>
    <property type="match status" value="1"/>
</dbReference>
<reference evidence="4 5" key="1">
    <citation type="journal article" date="2019" name="Int. J. Syst. Evol. Microbiol.">
        <title>The Global Catalogue of Microorganisms (GCM) 10K type strain sequencing project: providing services to taxonomists for standard genome sequencing and annotation.</title>
        <authorList>
            <consortium name="The Broad Institute Genomics Platform"/>
            <consortium name="The Broad Institute Genome Sequencing Center for Infectious Disease"/>
            <person name="Wu L."/>
            <person name="Ma J."/>
        </authorList>
    </citation>
    <scope>NUCLEOTIDE SEQUENCE [LARGE SCALE GENOMIC DNA]</scope>
    <source>
        <strain evidence="4 5">JCM 12696</strain>
    </source>
</reference>
<feature type="compositionally biased region" description="Basic and acidic residues" evidence="1">
    <location>
        <begin position="324"/>
        <end position="335"/>
    </location>
</feature>
<gene>
    <name evidence="4" type="ORF">GCM10009654_17160</name>
</gene>
<name>A0ABN1URK1_9ACTN</name>
<dbReference type="InterPro" id="IPR035992">
    <property type="entry name" value="Ricin_B-like_lectins"/>
</dbReference>
<keyword evidence="2" id="KW-0812">Transmembrane</keyword>
<evidence type="ECO:0000256" key="1">
    <source>
        <dbReference type="SAM" id="MobiDB-lite"/>
    </source>
</evidence>
<sequence length="535" mass="54287">MAREHDPSNRIPPRSGTSADAGASGKSGKPGSSPVSVRRAVTMRGAAGDPGGALAPGGALTPGGGQRGRTNASPTAATTDAHARTERNGPTSDGPKGDGPGNKGPERDDPKNKSPKGDDPENKGPENKGPENKDARKKSTERTDADGATGTARGIGAPKSSAAAPAGAKAADRAATQAAVKAAAKGNAESAASAPDSSASSASSASASSASSSAPTTVLATVSTAGGAAPDAAVAAAAAGSGGAGTGSRAGDEPPGSRPKKPMLAAAAIVGAILIAVPFLVAGQDEREPERTRTQNAAGTVLDAERSAVPDTYTSESPAPSPKPSKEKEEKKEKPPAPVVHKQTLAPSPSASEKPDADKPKDKPKPKVKELTAAEKLRQWANGRSGVQNTVIKNAVTGQCIDIGYYDKGKINEPVNQYPCNDTTGDNQLWNLDIVDKDGGPQNAPLFLIRNSKDGLCLDLGYYKARSAGTKVSEFHCNATGDNQLWWLDPRGDGTNWIRNAVSNDLCLRPTGGATAGNDARLEIAACGFGDRWIV</sequence>
<dbReference type="EMBL" id="BAAAKV010000011">
    <property type="protein sequence ID" value="GAA1161240.1"/>
    <property type="molecule type" value="Genomic_DNA"/>
</dbReference>
<dbReference type="SUPFAM" id="SSF50370">
    <property type="entry name" value="Ricin B-like lectins"/>
    <property type="match status" value="1"/>
</dbReference>
<feature type="region of interest" description="Disordered" evidence="1">
    <location>
        <begin position="1"/>
        <end position="218"/>
    </location>
</feature>
<dbReference type="InterPro" id="IPR000772">
    <property type="entry name" value="Ricin_B_lectin"/>
</dbReference>
<evidence type="ECO:0000313" key="5">
    <source>
        <dbReference type="Proteomes" id="UP001501371"/>
    </source>
</evidence>
<dbReference type="CDD" id="cd00161">
    <property type="entry name" value="beta-trefoil_Ricin-like"/>
    <property type="match status" value="1"/>
</dbReference>
<feature type="compositionally biased region" description="Low complexity" evidence="1">
    <location>
        <begin position="154"/>
        <end position="214"/>
    </location>
</feature>